<evidence type="ECO:0000256" key="1">
    <source>
        <dbReference type="ARBA" id="ARBA00004370"/>
    </source>
</evidence>
<dbReference type="PANTHER" id="PTHR46709">
    <property type="entry name" value="PROTEIN CBG23488-RELATED"/>
    <property type="match status" value="1"/>
</dbReference>
<reference evidence="7" key="1">
    <citation type="submission" date="2020-09" db="EMBL/GenBank/DDBJ databases">
        <authorList>
            <person name="Kikuchi T."/>
        </authorList>
    </citation>
    <scope>NUCLEOTIDE SEQUENCE</scope>
    <source>
        <strain evidence="7">SH1</strain>
    </source>
</reference>
<accession>A0A811L4L8</accession>
<feature type="domain" description="G-protein coupled receptors family 1 profile" evidence="6">
    <location>
        <begin position="53"/>
        <end position="395"/>
    </location>
</feature>
<dbReference type="Proteomes" id="UP000783686">
    <property type="component" value="Unassembled WGS sequence"/>
</dbReference>
<dbReference type="PANTHER" id="PTHR46709:SF14">
    <property type="entry name" value="G-PROTEIN COUPLED RECEPTORS FAMILY 1 PROFILE DOMAIN-CONTAINING PROTEIN"/>
    <property type="match status" value="1"/>
</dbReference>
<dbReference type="AlphaFoldDB" id="A0A811L4L8"/>
<evidence type="ECO:0000256" key="3">
    <source>
        <dbReference type="ARBA" id="ARBA00022989"/>
    </source>
</evidence>
<dbReference type="OrthoDB" id="5790572at2759"/>
<feature type="transmembrane region" description="Helical" evidence="5">
    <location>
        <begin position="218"/>
        <end position="241"/>
    </location>
</feature>
<feature type="transmembrane region" description="Helical" evidence="5">
    <location>
        <begin position="327"/>
        <end position="352"/>
    </location>
</feature>
<evidence type="ECO:0000256" key="2">
    <source>
        <dbReference type="ARBA" id="ARBA00022692"/>
    </source>
</evidence>
<dbReference type="InterPro" id="IPR017452">
    <property type="entry name" value="GPCR_Rhodpsn_7TM"/>
</dbReference>
<dbReference type="EMBL" id="CAJFCW020000005">
    <property type="protein sequence ID" value="CAG9117194.1"/>
    <property type="molecule type" value="Genomic_DNA"/>
</dbReference>
<feature type="transmembrane region" description="Helical" evidence="5">
    <location>
        <begin position="73"/>
        <end position="94"/>
    </location>
</feature>
<protein>
    <recommendedName>
        <fullName evidence="6">G-protein coupled receptors family 1 profile domain-containing protein</fullName>
    </recommendedName>
</protein>
<keyword evidence="8" id="KW-1185">Reference proteome</keyword>
<keyword evidence="4 5" id="KW-0472">Membrane</keyword>
<sequence length="432" mass="48508">MDSSVIHQYHELANMSQTIADDQPICGEYEQYTLIRFVLLSCASIVAMAGIVCNAFLVLFFTTRKLPNTPPTLYPGVLAMLDWCMCVMYIALFGTDAAVVYLNSKTLFLIYHAYVVPAFVVARITQIAIPYMLIFATLERYVWITSPLANNILKTMFSRRGRHVTMVVTMIICILLRLPLGWSIIVYEFPSCPDFFRTKMANVAEWASESYAYHVYDFHILGIAQTFVPFVVLVVLNIMVVRKMIRVRSQSCATSARMSLSVEASTPFYASPTPSEGAKAELATNGGFASLIVPQYAYRQNSIGNGNYDMGSFNRPMSRRTDRAVRAAIYTMLGIVTSYLVSNSLHLVLTILERSGSPLLIDVEDPARASSFHTYFSDMVSFVYMFTSAVRILIYVICNPAIRKDIAKLLRDTFGKFRKVQSKQNGDGPTML</sequence>
<comment type="subcellular location">
    <subcellularLocation>
        <location evidence="1">Membrane</location>
    </subcellularLocation>
</comment>
<feature type="transmembrane region" description="Helical" evidence="5">
    <location>
        <begin position="37"/>
        <end position="61"/>
    </location>
</feature>
<evidence type="ECO:0000313" key="7">
    <source>
        <dbReference type="EMBL" id="CAD5223045.1"/>
    </source>
</evidence>
<organism evidence="7 8">
    <name type="scientific">Bursaphelenchus okinawaensis</name>
    <dbReference type="NCBI Taxonomy" id="465554"/>
    <lineage>
        <taxon>Eukaryota</taxon>
        <taxon>Metazoa</taxon>
        <taxon>Ecdysozoa</taxon>
        <taxon>Nematoda</taxon>
        <taxon>Chromadorea</taxon>
        <taxon>Rhabditida</taxon>
        <taxon>Tylenchina</taxon>
        <taxon>Tylenchomorpha</taxon>
        <taxon>Aphelenchoidea</taxon>
        <taxon>Aphelenchoididae</taxon>
        <taxon>Bursaphelenchus</taxon>
    </lineage>
</organism>
<feature type="transmembrane region" description="Helical" evidence="5">
    <location>
        <begin position="164"/>
        <end position="187"/>
    </location>
</feature>
<dbReference type="Gene3D" id="1.20.1070.10">
    <property type="entry name" value="Rhodopsin 7-helix transmembrane proteins"/>
    <property type="match status" value="1"/>
</dbReference>
<evidence type="ECO:0000256" key="4">
    <source>
        <dbReference type="ARBA" id="ARBA00023136"/>
    </source>
</evidence>
<dbReference type="SUPFAM" id="SSF81321">
    <property type="entry name" value="Family A G protein-coupled receptor-like"/>
    <property type="match status" value="1"/>
</dbReference>
<evidence type="ECO:0000259" key="6">
    <source>
        <dbReference type="PROSITE" id="PS50262"/>
    </source>
</evidence>
<name>A0A811L4L8_9BILA</name>
<evidence type="ECO:0000256" key="5">
    <source>
        <dbReference type="SAM" id="Phobius"/>
    </source>
</evidence>
<feature type="transmembrane region" description="Helical" evidence="5">
    <location>
        <begin position="382"/>
        <end position="402"/>
    </location>
</feature>
<dbReference type="EMBL" id="CAJFDH010000005">
    <property type="protein sequence ID" value="CAD5223045.1"/>
    <property type="molecule type" value="Genomic_DNA"/>
</dbReference>
<dbReference type="Proteomes" id="UP000614601">
    <property type="component" value="Unassembled WGS sequence"/>
</dbReference>
<gene>
    <name evidence="7" type="ORF">BOKJ2_LOCUS9947</name>
</gene>
<feature type="transmembrane region" description="Helical" evidence="5">
    <location>
        <begin position="114"/>
        <end position="138"/>
    </location>
</feature>
<proteinExistence type="predicted"/>
<dbReference type="PROSITE" id="PS50262">
    <property type="entry name" value="G_PROTEIN_RECEP_F1_2"/>
    <property type="match status" value="1"/>
</dbReference>
<comment type="caution">
    <text evidence="7">The sequence shown here is derived from an EMBL/GenBank/DDBJ whole genome shotgun (WGS) entry which is preliminary data.</text>
</comment>
<keyword evidence="2 5" id="KW-0812">Transmembrane</keyword>
<dbReference type="GO" id="GO:0016020">
    <property type="term" value="C:membrane"/>
    <property type="evidence" value="ECO:0007669"/>
    <property type="project" value="UniProtKB-SubCell"/>
</dbReference>
<evidence type="ECO:0000313" key="8">
    <source>
        <dbReference type="Proteomes" id="UP000614601"/>
    </source>
</evidence>
<keyword evidence="3 5" id="KW-1133">Transmembrane helix</keyword>